<evidence type="ECO:0000256" key="4">
    <source>
        <dbReference type="ARBA" id="ARBA00023180"/>
    </source>
</evidence>
<reference evidence="6" key="1">
    <citation type="journal article" date="1993" name="Mol. Plant Microbe Interact.">
        <title>ENOD8, a novel early nodule-specific gene, is expressed in empty alfalfa nodules.</title>
        <authorList>
            <person name="Dickstein R."/>
            <person name="Prusty R."/>
            <person name="Peng T."/>
            <person name="Ngo W."/>
            <person name="Smith M.E."/>
        </authorList>
    </citation>
    <scope>NUCLEOTIDE SEQUENCE</scope>
    <source>
        <tissue evidence="6">Root nodule</tissue>
    </source>
</reference>
<organism evidence="6">
    <name type="scientific">Medicago sativa</name>
    <name type="common">Alfalfa</name>
    <dbReference type="NCBI Taxonomy" id="3879"/>
    <lineage>
        <taxon>Eukaryota</taxon>
        <taxon>Viridiplantae</taxon>
        <taxon>Streptophyta</taxon>
        <taxon>Embryophyta</taxon>
        <taxon>Tracheophyta</taxon>
        <taxon>Spermatophyta</taxon>
        <taxon>Magnoliopsida</taxon>
        <taxon>eudicotyledons</taxon>
        <taxon>Gunneridae</taxon>
        <taxon>Pentapetalae</taxon>
        <taxon>rosids</taxon>
        <taxon>fabids</taxon>
        <taxon>Fabales</taxon>
        <taxon>Fabaceae</taxon>
        <taxon>Papilionoideae</taxon>
        <taxon>50 kb inversion clade</taxon>
        <taxon>NPAAA clade</taxon>
        <taxon>Hologalegina</taxon>
        <taxon>IRL clade</taxon>
        <taxon>Trifolieae</taxon>
        <taxon>Medicago</taxon>
    </lineage>
</organism>
<dbReference type="PANTHER" id="PTHR22835">
    <property type="entry name" value="ZINC FINGER FYVE DOMAIN CONTAINING PROTEIN"/>
    <property type="match status" value="1"/>
</dbReference>
<dbReference type="InterPro" id="IPR035669">
    <property type="entry name" value="SGNH_plant_lipase-like"/>
</dbReference>
<dbReference type="GO" id="GO:0016788">
    <property type="term" value="F:hydrolase activity, acting on ester bonds"/>
    <property type="evidence" value="ECO:0007669"/>
    <property type="project" value="InterPro"/>
</dbReference>
<keyword evidence="4" id="KW-0325">Glycoprotein</keyword>
<dbReference type="PIR" id="S59943">
    <property type="entry name" value="S59943"/>
</dbReference>
<gene>
    <name evidence="6" type="primary">ENOD8</name>
</gene>
<feature type="signal peptide" evidence="5">
    <location>
        <begin position="1"/>
        <end position="28"/>
    </location>
</feature>
<dbReference type="InterPro" id="IPR036514">
    <property type="entry name" value="SGNH_hydro_sf"/>
</dbReference>
<dbReference type="Pfam" id="PF00657">
    <property type="entry name" value="Lipase_GDSL"/>
    <property type="match status" value="1"/>
</dbReference>
<dbReference type="InterPro" id="IPR001087">
    <property type="entry name" value="GDSL"/>
</dbReference>
<proteinExistence type="evidence at transcript level"/>
<feature type="chain" id="PRO_5004231531" evidence="5">
    <location>
        <begin position="29"/>
        <end position="381"/>
    </location>
</feature>
<dbReference type="Gene3D" id="3.40.50.1110">
    <property type="entry name" value="SGNH hydrolase"/>
    <property type="match status" value="1"/>
</dbReference>
<dbReference type="AlphaFoldDB" id="Q40362"/>
<evidence type="ECO:0000313" key="6">
    <source>
        <dbReference type="EMBL" id="AAB41547.1"/>
    </source>
</evidence>
<evidence type="ECO:0000256" key="1">
    <source>
        <dbReference type="ARBA" id="ARBA00008668"/>
    </source>
</evidence>
<dbReference type="PANTHER" id="PTHR22835:SF621">
    <property type="entry name" value="GDSL ESTERASE_LIPASE ENOD8"/>
    <property type="match status" value="1"/>
</dbReference>
<name>Q40362_MEDSA</name>
<dbReference type="CDD" id="cd01837">
    <property type="entry name" value="SGNH_plant_lipase_like"/>
    <property type="match status" value="1"/>
</dbReference>
<accession>Q40362</accession>
<dbReference type="EMBL" id="L18899">
    <property type="protein sequence ID" value="AAB41547.1"/>
    <property type="molecule type" value="mRNA"/>
</dbReference>
<evidence type="ECO:0000256" key="3">
    <source>
        <dbReference type="ARBA" id="ARBA00022801"/>
    </source>
</evidence>
<protein>
    <submittedName>
        <fullName evidence="6">Early nodulin</fullName>
    </submittedName>
</protein>
<comment type="similarity">
    <text evidence="1">Belongs to the 'GDSL' lipolytic enzyme family.</text>
</comment>
<keyword evidence="2 5" id="KW-0732">Signal</keyword>
<sequence>MARIELSRHMPLVTLIVLVLCTTPPIFASTHCDFPAIFSFGASNVDTGGLAAAFRAPPSPYGQTYFNRSTGRFSDGRIIIDFIAQSFRLPYPSPYLNSLGSNFTHGANFATAGSTINIPTSILPKGILSPFSLQIQYIQFKDFISKTKLIRDQGGVFATLVPKEDYFSKALYVFDIGQNDLTIGFFGNKTIQQVNATVPDLVNNYIENIKNIYNLGARSFWIHSTGPKGCAPVILANFPSAIKDSYGCAKQYNEVSQYFNLKLKEALAQLRSDLPLAAITYVDIYSPKYSLFTNPKKYGFELPYVACCGYGGEYNIGAGCGATINVNGTKIVAGSCKNPSTRITWDGTHYTEAANKIVFDQISTGAFNDPPISLDMACYRK</sequence>
<keyword evidence="3" id="KW-0378">Hydrolase</keyword>
<evidence type="ECO:0000256" key="5">
    <source>
        <dbReference type="SAM" id="SignalP"/>
    </source>
</evidence>
<evidence type="ECO:0000256" key="2">
    <source>
        <dbReference type="ARBA" id="ARBA00022729"/>
    </source>
</evidence>